<name>B4R5H2_DROSI</name>
<proteinExistence type="predicted"/>
<dbReference type="Proteomes" id="UP000000304">
    <property type="component" value="Chromosome X"/>
</dbReference>
<organism evidence="1 2">
    <name type="scientific">Drosophila simulans</name>
    <name type="common">Fruit fly</name>
    <dbReference type="NCBI Taxonomy" id="7240"/>
    <lineage>
        <taxon>Eukaryota</taxon>
        <taxon>Metazoa</taxon>
        <taxon>Ecdysozoa</taxon>
        <taxon>Arthropoda</taxon>
        <taxon>Hexapoda</taxon>
        <taxon>Insecta</taxon>
        <taxon>Pterygota</taxon>
        <taxon>Neoptera</taxon>
        <taxon>Endopterygota</taxon>
        <taxon>Diptera</taxon>
        <taxon>Brachycera</taxon>
        <taxon>Muscomorpha</taxon>
        <taxon>Ephydroidea</taxon>
        <taxon>Drosophilidae</taxon>
        <taxon>Drosophila</taxon>
        <taxon>Sophophora</taxon>
    </lineage>
</organism>
<dbReference type="Gene3D" id="1.10.560.10">
    <property type="entry name" value="GroEL-like equatorial domain"/>
    <property type="match status" value="1"/>
</dbReference>
<dbReference type="SMR" id="B4R5H2"/>
<keyword evidence="2" id="KW-1185">Reference proteome</keyword>
<dbReference type="EMBL" id="CM000366">
    <property type="protein sequence ID" value="EDX18017.1"/>
    <property type="molecule type" value="Genomic_DNA"/>
</dbReference>
<dbReference type="AlphaFoldDB" id="B4R5H2"/>
<accession>B4R5H2</accession>
<dbReference type="STRING" id="7240.B4R5H2"/>
<dbReference type="GO" id="GO:0007099">
    <property type="term" value="P:centriole replication"/>
    <property type="evidence" value="ECO:0007669"/>
    <property type="project" value="EnsemblMetazoa"/>
</dbReference>
<evidence type="ECO:0000313" key="1">
    <source>
        <dbReference type="EMBL" id="EDX18017.1"/>
    </source>
</evidence>
<dbReference type="InterPro" id="IPR027413">
    <property type="entry name" value="GROEL-like_equatorial_sf"/>
</dbReference>
<sequence>MASISLLNPKAEFARASQALAINISAAKGLQDVMRSNLGPKGTVKIWFLAPATSRSPRMAMSCCTKCRSSIRLPL</sequence>
<protein>
    <submittedName>
        <fullName evidence="1">GD17235</fullName>
    </submittedName>
</protein>
<reference evidence="1 2" key="1">
    <citation type="journal article" date="2007" name="Nature">
        <title>Evolution of genes and genomes on the Drosophila phylogeny.</title>
        <authorList>
            <consortium name="Drosophila 12 Genomes Consortium"/>
            <person name="Clark A.G."/>
            <person name="Eisen M.B."/>
            <person name="Smith D.R."/>
            <person name="Bergman C.M."/>
            <person name="Oliver B."/>
            <person name="Markow T.A."/>
            <person name="Kaufman T.C."/>
            <person name="Kellis M."/>
            <person name="Gelbart W."/>
            <person name="Iyer V.N."/>
            <person name="Pollard D.A."/>
            <person name="Sackton T.B."/>
            <person name="Larracuente A.M."/>
            <person name="Singh N.D."/>
            <person name="Abad J.P."/>
            <person name="Abt D.N."/>
            <person name="Adryan B."/>
            <person name="Aguade M."/>
            <person name="Akashi H."/>
            <person name="Anderson W.W."/>
            <person name="Aquadro C.F."/>
            <person name="Ardell D.H."/>
            <person name="Arguello R."/>
            <person name="Artieri C.G."/>
            <person name="Barbash D.A."/>
            <person name="Barker D."/>
            <person name="Barsanti P."/>
            <person name="Batterham P."/>
            <person name="Batzoglou S."/>
            <person name="Begun D."/>
            <person name="Bhutkar A."/>
            <person name="Blanco E."/>
            <person name="Bosak S.A."/>
            <person name="Bradley R.K."/>
            <person name="Brand A.D."/>
            <person name="Brent M.R."/>
            <person name="Brooks A.N."/>
            <person name="Brown R.H."/>
            <person name="Butlin R.K."/>
            <person name="Caggese C."/>
            <person name="Calvi B.R."/>
            <person name="Bernardo de Carvalho A."/>
            <person name="Caspi A."/>
            <person name="Castrezana S."/>
            <person name="Celniker S.E."/>
            <person name="Chang J.L."/>
            <person name="Chapple C."/>
            <person name="Chatterji S."/>
            <person name="Chinwalla A."/>
            <person name="Civetta A."/>
            <person name="Clifton S.W."/>
            <person name="Comeron J.M."/>
            <person name="Costello J.C."/>
            <person name="Coyne J.A."/>
            <person name="Daub J."/>
            <person name="David R.G."/>
            <person name="Delcher A.L."/>
            <person name="Delehaunty K."/>
            <person name="Do C.B."/>
            <person name="Ebling H."/>
            <person name="Edwards K."/>
            <person name="Eickbush T."/>
            <person name="Evans J.D."/>
            <person name="Filipski A."/>
            <person name="Findeiss S."/>
            <person name="Freyhult E."/>
            <person name="Fulton L."/>
            <person name="Fulton R."/>
            <person name="Garcia A.C."/>
            <person name="Gardiner A."/>
            <person name="Garfield D.A."/>
            <person name="Garvin B.E."/>
            <person name="Gibson G."/>
            <person name="Gilbert D."/>
            <person name="Gnerre S."/>
            <person name="Godfrey J."/>
            <person name="Good R."/>
            <person name="Gotea V."/>
            <person name="Gravely B."/>
            <person name="Greenberg A.J."/>
            <person name="Griffiths-Jones S."/>
            <person name="Gross S."/>
            <person name="Guigo R."/>
            <person name="Gustafson E.A."/>
            <person name="Haerty W."/>
            <person name="Hahn M.W."/>
            <person name="Halligan D.L."/>
            <person name="Halpern A.L."/>
            <person name="Halter G.M."/>
            <person name="Han M.V."/>
            <person name="Heger A."/>
            <person name="Hillier L."/>
            <person name="Hinrichs A.S."/>
            <person name="Holmes I."/>
            <person name="Hoskins R.A."/>
            <person name="Hubisz M.J."/>
            <person name="Hultmark D."/>
            <person name="Huntley M.A."/>
            <person name="Jaffe D.B."/>
            <person name="Jagadeeshan S."/>
            <person name="Jeck W.R."/>
            <person name="Johnson J."/>
            <person name="Jones C.D."/>
            <person name="Jordan W.C."/>
            <person name="Karpen G.H."/>
            <person name="Kataoka E."/>
            <person name="Keightley P.D."/>
            <person name="Kheradpour P."/>
            <person name="Kirkness E.F."/>
            <person name="Koerich L.B."/>
            <person name="Kristiansen K."/>
            <person name="Kudrna D."/>
            <person name="Kulathinal R.J."/>
            <person name="Kumar S."/>
            <person name="Kwok R."/>
            <person name="Lander E."/>
            <person name="Langley C.H."/>
            <person name="Lapoint R."/>
            <person name="Lazzaro B.P."/>
            <person name="Lee S.J."/>
            <person name="Levesque L."/>
            <person name="Li R."/>
            <person name="Lin C.F."/>
            <person name="Lin M.F."/>
            <person name="Lindblad-Toh K."/>
            <person name="Llopart A."/>
            <person name="Long M."/>
            <person name="Low L."/>
            <person name="Lozovsky E."/>
            <person name="Lu J."/>
            <person name="Luo M."/>
            <person name="Machado C.A."/>
            <person name="Makalowski W."/>
            <person name="Marzo M."/>
            <person name="Matsuda M."/>
            <person name="Matzkin L."/>
            <person name="McAllister B."/>
            <person name="McBride C.S."/>
            <person name="McKernan B."/>
            <person name="McKernan K."/>
            <person name="Mendez-Lago M."/>
            <person name="Minx P."/>
            <person name="Mollenhauer M.U."/>
            <person name="Montooth K."/>
            <person name="Mount S.M."/>
            <person name="Mu X."/>
            <person name="Myers E."/>
            <person name="Negre B."/>
            <person name="Newfeld S."/>
            <person name="Nielsen R."/>
            <person name="Noor M.A."/>
            <person name="O'Grady P."/>
            <person name="Pachter L."/>
            <person name="Papaceit M."/>
            <person name="Parisi M.J."/>
            <person name="Parisi M."/>
            <person name="Parts L."/>
            <person name="Pedersen J.S."/>
            <person name="Pesole G."/>
            <person name="Phillippy A.M."/>
            <person name="Ponting C.P."/>
            <person name="Pop M."/>
            <person name="Porcelli D."/>
            <person name="Powell J.R."/>
            <person name="Prohaska S."/>
            <person name="Pruitt K."/>
            <person name="Puig M."/>
            <person name="Quesneville H."/>
            <person name="Ram K.R."/>
            <person name="Rand D."/>
            <person name="Rasmussen M.D."/>
            <person name="Reed L.K."/>
            <person name="Reenan R."/>
            <person name="Reily A."/>
            <person name="Remington K.A."/>
            <person name="Rieger T.T."/>
            <person name="Ritchie M.G."/>
            <person name="Robin C."/>
            <person name="Rogers Y.H."/>
            <person name="Rohde C."/>
            <person name="Rozas J."/>
            <person name="Rubenfield M.J."/>
            <person name="Ruiz A."/>
            <person name="Russo S."/>
            <person name="Salzberg S.L."/>
            <person name="Sanchez-Gracia A."/>
            <person name="Saranga D.J."/>
            <person name="Sato H."/>
            <person name="Schaeffer S.W."/>
            <person name="Schatz M.C."/>
            <person name="Schlenke T."/>
            <person name="Schwartz R."/>
            <person name="Segarra C."/>
            <person name="Singh R.S."/>
            <person name="Sirot L."/>
            <person name="Sirota M."/>
            <person name="Sisneros N.B."/>
            <person name="Smith C.D."/>
            <person name="Smith T.F."/>
            <person name="Spieth J."/>
            <person name="Stage D.E."/>
            <person name="Stark A."/>
            <person name="Stephan W."/>
            <person name="Strausberg R.L."/>
            <person name="Strempel S."/>
            <person name="Sturgill D."/>
            <person name="Sutton G."/>
            <person name="Sutton G.G."/>
            <person name="Tao W."/>
            <person name="Teichmann S."/>
            <person name="Tobari Y.N."/>
            <person name="Tomimura Y."/>
            <person name="Tsolas J.M."/>
            <person name="Valente V.L."/>
            <person name="Venter E."/>
            <person name="Venter J.C."/>
            <person name="Vicario S."/>
            <person name="Vieira F.G."/>
            <person name="Vilella A.J."/>
            <person name="Villasante A."/>
            <person name="Walenz B."/>
            <person name="Wang J."/>
            <person name="Wasserman M."/>
            <person name="Watts T."/>
            <person name="Wilson D."/>
            <person name="Wilson R.K."/>
            <person name="Wing R.A."/>
            <person name="Wolfner M.F."/>
            <person name="Wong A."/>
            <person name="Wong G.K."/>
            <person name="Wu C.I."/>
            <person name="Wu G."/>
            <person name="Yamamoto D."/>
            <person name="Yang H.P."/>
            <person name="Yang S.P."/>
            <person name="Yorke J.A."/>
            <person name="Yoshida K."/>
            <person name="Zdobnov E."/>
            <person name="Zhang P."/>
            <person name="Zhang Y."/>
            <person name="Zimin A.V."/>
            <person name="Baldwin J."/>
            <person name="Abdouelleil A."/>
            <person name="Abdulkadir J."/>
            <person name="Abebe A."/>
            <person name="Abera B."/>
            <person name="Abreu J."/>
            <person name="Acer S.C."/>
            <person name="Aftuck L."/>
            <person name="Alexander A."/>
            <person name="An P."/>
            <person name="Anderson E."/>
            <person name="Anderson S."/>
            <person name="Arachi H."/>
            <person name="Azer M."/>
            <person name="Bachantsang P."/>
            <person name="Barry A."/>
            <person name="Bayul T."/>
            <person name="Berlin A."/>
            <person name="Bessette D."/>
            <person name="Bloom T."/>
            <person name="Blye J."/>
            <person name="Boguslavskiy L."/>
            <person name="Bonnet C."/>
            <person name="Boukhgalter B."/>
            <person name="Bourzgui I."/>
            <person name="Brown A."/>
            <person name="Cahill P."/>
            <person name="Channer S."/>
            <person name="Cheshatsang Y."/>
            <person name="Chuda L."/>
            <person name="Citroen M."/>
            <person name="Collymore A."/>
            <person name="Cooke P."/>
            <person name="Costello M."/>
            <person name="D'Aco K."/>
            <person name="Daza R."/>
            <person name="De Haan G."/>
            <person name="DeGray S."/>
            <person name="DeMaso C."/>
            <person name="Dhargay N."/>
            <person name="Dooley K."/>
            <person name="Dooley E."/>
            <person name="Doricent M."/>
            <person name="Dorje P."/>
            <person name="Dorjee K."/>
            <person name="Dupes A."/>
            <person name="Elong R."/>
            <person name="Falk J."/>
            <person name="Farina A."/>
            <person name="Faro S."/>
            <person name="Ferguson D."/>
            <person name="Fisher S."/>
            <person name="Foley C.D."/>
            <person name="Franke A."/>
            <person name="Friedrich D."/>
            <person name="Gadbois L."/>
            <person name="Gearin G."/>
            <person name="Gearin C.R."/>
            <person name="Giannoukos G."/>
            <person name="Goode T."/>
            <person name="Graham J."/>
            <person name="Grandbois E."/>
            <person name="Grewal S."/>
            <person name="Gyaltsen K."/>
            <person name="Hafez N."/>
            <person name="Hagos B."/>
            <person name="Hall J."/>
            <person name="Henson C."/>
            <person name="Hollinger A."/>
            <person name="Honan T."/>
            <person name="Huard M.D."/>
            <person name="Hughes L."/>
            <person name="Hurhula B."/>
            <person name="Husby M.E."/>
            <person name="Kamat A."/>
            <person name="Kanga B."/>
            <person name="Kashin S."/>
            <person name="Khazanovich D."/>
            <person name="Kisner P."/>
            <person name="Lance K."/>
            <person name="Lara M."/>
            <person name="Lee W."/>
            <person name="Lennon N."/>
            <person name="Letendre F."/>
            <person name="LeVine R."/>
            <person name="Lipovsky A."/>
            <person name="Liu X."/>
            <person name="Liu J."/>
            <person name="Liu S."/>
            <person name="Lokyitsang T."/>
            <person name="Lokyitsang Y."/>
            <person name="Lubonja R."/>
            <person name="Lui A."/>
            <person name="MacDonald P."/>
            <person name="Magnisalis V."/>
            <person name="Maru K."/>
            <person name="Matthews C."/>
            <person name="McCusker W."/>
            <person name="McDonough S."/>
            <person name="Mehta T."/>
            <person name="Meldrim J."/>
            <person name="Meneus L."/>
            <person name="Mihai O."/>
            <person name="Mihalev A."/>
            <person name="Mihova T."/>
            <person name="Mittelman R."/>
            <person name="Mlenga V."/>
            <person name="Montmayeur A."/>
            <person name="Mulrain L."/>
            <person name="Navidi A."/>
            <person name="Naylor J."/>
            <person name="Negash T."/>
            <person name="Nguyen T."/>
            <person name="Nguyen N."/>
            <person name="Nicol R."/>
            <person name="Norbu C."/>
            <person name="Norbu N."/>
            <person name="Novod N."/>
            <person name="O'Neill B."/>
            <person name="Osman S."/>
            <person name="Markiewicz E."/>
            <person name="Oyono O.L."/>
            <person name="Patti C."/>
            <person name="Phunkhang P."/>
            <person name="Pierre F."/>
            <person name="Priest M."/>
            <person name="Raghuraman S."/>
            <person name="Rege F."/>
            <person name="Reyes R."/>
            <person name="Rise C."/>
            <person name="Rogov P."/>
            <person name="Ross K."/>
            <person name="Ryan E."/>
            <person name="Settipalli S."/>
            <person name="Shea T."/>
            <person name="Sherpa N."/>
            <person name="Shi L."/>
            <person name="Shih D."/>
            <person name="Sparrow T."/>
            <person name="Spaulding J."/>
            <person name="Stalker J."/>
            <person name="Stange-Thomann N."/>
            <person name="Stavropoulos S."/>
            <person name="Stone C."/>
            <person name="Strader C."/>
            <person name="Tesfaye S."/>
            <person name="Thomson T."/>
            <person name="Thoulutsang Y."/>
            <person name="Thoulutsang D."/>
            <person name="Topham K."/>
            <person name="Topping I."/>
            <person name="Tsamla T."/>
            <person name="Vassiliev H."/>
            <person name="Vo A."/>
            <person name="Wangchuk T."/>
            <person name="Wangdi T."/>
            <person name="Weiand M."/>
            <person name="Wilkinson J."/>
            <person name="Wilson A."/>
            <person name="Yadav S."/>
            <person name="Young G."/>
            <person name="Yu Q."/>
            <person name="Zembek L."/>
            <person name="Zhong D."/>
            <person name="Zimmer A."/>
            <person name="Zwirko Z."/>
            <person name="Jaffe D.B."/>
            <person name="Alvarez P."/>
            <person name="Brockman W."/>
            <person name="Butler J."/>
            <person name="Chin C."/>
            <person name="Gnerre S."/>
            <person name="Grabherr M."/>
            <person name="Kleber M."/>
            <person name="Mauceli E."/>
            <person name="MacCallum I."/>
        </authorList>
    </citation>
    <scope>NUCLEOTIDE SEQUENCE [LARGE SCALE GENOMIC DNA]</scope>
    <source>
        <strain evidence="2">white501</strain>
    </source>
</reference>
<dbReference type="HOGENOM" id="CLU_2673766_0_0_1"/>
<evidence type="ECO:0000313" key="2">
    <source>
        <dbReference type="Proteomes" id="UP000000304"/>
    </source>
</evidence>
<dbReference type="SUPFAM" id="SSF48592">
    <property type="entry name" value="GroEL equatorial domain-like"/>
    <property type="match status" value="1"/>
</dbReference>
<gene>
    <name evidence="1" type="primary">Dsim\GD17235</name>
    <name evidence="1" type="ORF">Dsim_GD17235</name>
</gene>
<dbReference type="OrthoDB" id="10052040at2759"/>